<comment type="catalytic activity">
    <reaction evidence="1">
        <text>L-serine + acetyl-CoA = O-acetyl-L-serine + CoA</text>
        <dbReference type="Rhea" id="RHEA:24560"/>
        <dbReference type="ChEBI" id="CHEBI:33384"/>
        <dbReference type="ChEBI" id="CHEBI:57287"/>
        <dbReference type="ChEBI" id="CHEBI:57288"/>
        <dbReference type="ChEBI" id="CHEBI:58340"/>
        <dbReference type="EC" id="2.3.1.30"/>
    </reaction>
</comment>
<dbReference type="SUPFAM" id="SSF51161">
    <property type="entry name" value="Trimeric LpxA-like enzymes"/>
    <property type="match status" value="1"/>
</dbReference>
<protein>
    <recommendedName>
        <fullName evidence="1">Serine acetyltransferase</fullName>
        <ecNumber evidence="1">2.3.1.30</ecNumber>
    </recommendedName>
</protein>
<sequence length="174" mass="19505">MNKYFKCDYYRMTGEKWNPVKGTLIMLLRYDIRYLYLIRRKKTKIRTLFAMRAARKYGLEILSDNVGPGLYLGHAHNINVSPLAKIGKNFNLNKGCTIGRENCGKRIGAPTLGDGVWVGSNSMVVGNIHTGNDVLIAPNAYVNSDVPEHSIVIGNPAKIIKKENATDSYITMRI</sequence>
<dbReference type="eggNOG" id="COG1045">
    <property type="taxonomic scope" value="Bacteria"/>
</dbReference>
<gene>
    <name evidence="2" type="ORF">EUBHAL_01154</name>
</gene>
<evidence type="ECO:0000256" key="1">
    <source>
        <dbReference type="PIRNR" id="PIRNR000441"/>
    </source>
</evidence>
<evidence type="ECO:0000313" key="3">
    <source>
        <dbReference type="Proteomes" id="UP000003174"/>
    </source>
</evidence>
<dbReference type="InterPro" id="IPR011004">
    <property type="entry name" value="Trimer_LpxA-like_sf"/>
</dbReference>
<dbReference type="PIRSF" id="PIRSF000441">
    <property type="entry name" value="CysE"/>
    <property type="match status" value="1"/>
</dbReference>
<proteinExistence type="inferred from homology"/>
<organism evidence="2 3">
    <name type="scientific">Anaerobutyricum hallii DSM 3353</name>
    <dbReference type="NCBI Taxonomy" id="411469"/>
    <lineage>
        <taxon>Bacteria</taxon>
        <taxon>Bacillati</taxon>
        <taxon>Bacillota</taxon>
        <taxon>Clostridia</taxon>
        <taxon>Lachnospirales</taxon>
        <taxon>Lachnospiraceae</taxon>
        <taxon>Anaerobutyricum</taxon>
    </lineage>
</organism>
<dbReference type="PANTHER" id="PTHR42811">
    <property type="entry name" value="SERINE ACETYLTRANSFERASE"/>
    <property type="match status" value="1"/>
</dbReference>
<reference evidence="2 3" key="1">
    <citation type="submission" date="2009-01" db="EMBL/GenBank/DDBJ databases">
        <authorList>
            <person name="Fulton L."/>
            <person name="Clifton S."/>
            <person name="Fulton B."/>
            <person name="Xu J."/>
            <person name="Minx P."/>
            <person name="Pepin K.H."/>
            <person name="Johnson M."/>
            <person name="Bhonagiri V."/>
            <person name="Nash W.E."/>
            <person name="Mardis E.R."/>
            <person name="Wilson R.K."/>
        </authorList>
    </citation>
    <scope>NUCLEOTIDE SEQUENCE [LARGE SCALE GENOMIC DNA]</scope>
    <source>
        <strain evidence="2 3">DSM 3353</strain>
    </source>
</reference>
<dbReference type="InterPro" id="IPR005881">
    <property type="entry name" value="Ser_O-AcTrfase"/>
</dbReference>
<dbReference type="EC" id="2.3.1.30" evidence="1"/>
<reference evidence="2 3" key="2">
    <citation type="submission" date="2009-02" db="EMBL/GenBank/DDBJ databases">
        <title>Draft genome sequence of Eubacterium hallii (DSM 3353).</title>
        <authorList>
            <person name="Sudarsanam P."/>
            <person name="Ley R."/>
            <person name="Guruge J."/>
            <person name="Turnbaugh P.J."/>
            <person name="Mahowald M."/>
            <person name="Liep D."/>
            <person name="Gordon J."/>
        </authorList>
    </citation>
    <scope>NUCLEOTIDE SEQUENCE [LARGE SCALE GENOMIC DNA]</scope>
    <source>
        <strain evidence="2 3">DSM 3353</strain>
    </source>
</reference>
<keyword evidence="1" id="KW-0012">Acyltransferase</keyword>
<dbReference type="RefSeq" id="WP_005345836.1">
    <property type="nucleotide sequence ID" value="NZ_ACEP01000056.1"/>
</dbReference>
<dbReference type="EMBL" id="ACEP01000056">
    <property type="protein sequence ID" value="EEG36990.1"/>
    <property type="molecule type" value="Genomic_DNA"/>
</dbReference>
<name>C0EUR6_9FIRM</name>
<keyword evidence="1" id="KW-0808">Transferase</keyword>
<dbReference type="AlphaFoldDB" id="C0EUR6"/>
<evidence type="ECO:0000313" key="2">
    <source>
        <dbReference type="EMBL" id="EEG36990.1"/>
    </source>
</evidence>
<dbReference type="Proteomes" id="UP000003174">
    <property type="component" value="Unassembled WGS sequence"/>
</dbReference>
<comment type="similarity">
    <text evidence="1">Belongs to the transferase hexapeptide repeat family.</text>
</comment>
<dbReference type="GO" id="GO:0005737">
    <property type="term" value="C:cytoplasm"/>
    <property type="evidence" value="ECO:0007669"/>
    <property type="project" value="InterPro"/>
</dbReference>
<comment type="caution">
    <text evidence="2">The sequence shown here is derived from an EMBL/GenBank/DDBJ whole genome shotgun (WGS) entry which is preliminary data.</text>
</comment>
<dbReference type="Gene3D" id="2.160.10.10">
    <property type="entry name" value="Hexapeptide repeat proteins"/>
    <property type="match status" value="1"/>
</dbReference>
<accession>C0EUR6</accession>
<dbReference type="GO" id="GO:0006535">
    <property type="term" value="P:cysteine biosynthetic process from serine"/>
    <property type="evidence" value="ECO:0007669"/>
    <property type="project" value="InterPro"/>
</dbReference>
<dbReference type="GO" id="GO:0009001">
    <property type="term" value="F:serine O-acetyltransferase activity"/>
    <property type="evidence" value="ECO:0007669"/>
    <property type="project" value="UniProtKB-EC"/>
</dbReference>